<dbReference type="InterPro" id="IPR000023">
    <property type="entry name" value="Phosphofructokinase_dom"/>
</dbReference>
<dbReference type="InterPro" id="IPR022953">
    <property type="entry name" value="ATP_PFK"/>
</dbReference>
<feature type="binding site" description="in other chain" evidence="14">
    <location>
        <position position="631"/>
    </location>
    <ligand>
        <name>beta-D-fructose 2,6-bisphosphate</name>
        <dbReference type="ChEBI" id="CHEBI:58579"/>
        <note>allosteric activator; ligand shared between dimeric partners</note>
    </ligand>
</feature>
<dbReference type="AlphaFoldDB" id="A0AAD4H0H6"/>
<dbReference type="Gene3D" id="3.40.50.460">
    <property type="entry name" value="Phosphofructokinase domain"/>
    <property type="match status" value="2"/>
</dbReference>
<keyword evidence="9 14" id="KW-0418">Kinase</keyword>
<evidence type="ECO:0000259" key="16">
    <source>
        <dbReference type="Pfam" id="PF00365"/>
    </source>
</evidence>
<dbReference type="Gene3D" id="3.40.50.450">
    <property type="match status" value="2"/>
</dbReference>
<evidence type="ECO:0000256" key="14">
    <source>
        <dbReference type="HAMAP-Rule" id="MF_03184"/>
    </source>
</evidence>
<feature type="binding site" evidence="14">
    <location>
        <position position="193"/>
    </location>
    <ligand>
        <name>substrate</name>
        <note>ligand shared between dimeric partners</note>
    </ligand>
</feature>
<comment type="pathway">
    <text evidence="3 14 15">Carbohydrate degradation; glycolysis; D-glyceraldehyde 3-phosphate and glycerone phosphate from D-glucose: step 3/4.</text>
</comment>
<proteinExistence type="inferred from homology"/>
<evidence type="ECO:0000256" key="8">
    <source>
        <dbReference type="ARBA" id="ARBA00022741"/>
    </source>
</evidence>
<dbReference type="PANTHER" id="PTHR13697">
    <property type="entry name" value="PHOSPHOFRUCTOKINASE"/>
    <property type="match status" value="1"/>
</dbReference>
<comment type="similarity">
    <text evidence="14">Belongs to the phosphofructokinase type A (PFKA) family. ATP-dependent PFK group I subfamily. Eukaryotic two domain clade 'E' sub-subfamily.</text>
</comment>
<dbReference type="PANTHER" id="PTHR13697:SF4">
    <property type="entry name" value="ATP-DEPENDENT 6-PHOSPHOFRUCTOKINASE"/>
    <property type="match status" value="1"/>
</dbReference>
<evidence type="ECO:0000313" key="17">
    <source>
        <dbReference type="EMBL" id="KAF9894718.1"/>
    </source>
</evidence>
<protein>
    <recommendedName>
        <fullName evidence="14">ATP-dependent 6-phosphofructokinase</fullName>
        <shortName evidence="14">ATP-PFK</shortName>
        <shortName evidence="14">Phosphofructokinase</shortName>
        <ecNumber evidence="14">2.7.1.11</ecNumber>
    </recommendedName>
    <alternativeName>
        <fullName evidence="14">Phosphohexokinase</fullName>
    </alternativeName>
</protein>
<evidence type="ECO:0000256" key="15">
    <source>
        <dbReference type="PIRNR" id="PIRNR000533"/>
    </source>
</evidence>
<dbReference type="EC" id="2.7.1.11" evidence="14"/>
<dbReference type="SUPFAM" id="SSF53784">
    <property type="entry name" value="Phosphofructokinase"/>
    <property type="match status" value="2"/>
</dbReference>
<comment type="activity regulation">
    <text evidence="14">Allosterically activated by ADP, AMP, or fructose 2,6-bisphosphate, and allosterically inhibited by ATP or citrate.</text>
</comment>
<feature type="region of interest" description="Interdomain linker" evidence="14">
    <location>
        <begin position="383"/>
        <end position="396"/>
    </location>
</feature>
<dbReference type="PIRSF" id="PIRSF000533">
    <property type="entry name" value="ATP_PFK_euk"/>
    <property type="match status" value="1"/>
</dbReference>
<evidence type="ECO:0000256" key="5">
    <source>
        <dbReference type="ARBA" id="ARBA00022533"/>
    </source>
</evidence>
<keyword evidence="8 14" id="KW-0547">Nucleotide-binding</keyword>
<evidence type="ECO:0000256" key="2">
    <source>
        <dbReference type="ARBA" id="ARBA00004496"/>
    </source>
</evidence>
<comment type="catalytic activity">
    <reaction evidence="13 14 15">
        <text>beta-D-fructose 6-phosphate + ATP = beta-D-fructose 1,6-bisphosphate + ADP + H(+)</text>
        <dbReference type="Rhea" id="RHEA:16109"/>
        <dbReference type="ChEBI" id="CHEBI:15378"/>
        <dbReference type="ChEBI" id="CHEBI:30616"/>
        <dbReference type="ChEBI" id="CHEBI:32966"/>
        <dbReference type="ChEBI" id="CHEBI:57634"/>
        <dbReference type="ChEBI" id="CHEBI:456216"/>
        <dbReference type="EC" id="2.7.1.11"/>
    </reaction>
</comment>
<dbReference type="NCBIfam" id="TIGR02478">
    <property type="entry name" value="6PF1K_euk"/>
    <property type="match status" value="1"/>
</dbReference>
<feature type="binding site" evidence="14">
    <location>
        <position position="17"/>
    </location>
    <ligand>
        <name>ATP</name>
        <dbReference type="ChEBI" id="CHEBI:30616"/>
    </ligand>
</feature>
<feature type="binding site" description="in other chain" evidence="14">
    <location>
        <begin position="290"/>
        <end position="293"/>
    </location>
    <ligand>
        <name>substrate</name>
        <note>ligand shared between dimeric partners</note>
    </ligand>
</feature>
<dbReference type="InterPro" id="IPR015912">
    <property type="entry name" value="Phosphofructokinase_CS"/>
</dbReference>
<evidence type="ECO:0000256" key="4">
    <source>
        <dbReference type="ARBA" id="ARBA00022490"/>
    </source>
</evidence>
<dbReference type="PROSITE" id="PS00433">
    <property type="entry name" value="PHOSPHOFRUCTOKINASE"/>
    <property type="match status" value="1"/>
</dbReference>
<keyword evidence="11 14" id="KW-0460">Magnesium</keyword>
<feature type="binding site" description="in other chain" evidence="14">
    <location>
        <begin position="663"/>
        <end position="666"/>
    </location>
    <ligand>
        <name>beta-D-fructose 2,6-bisphosphate</name>
        <dbReference type="ChEBI" id="CHEBI:58579"/>
        <note>allosteric activator; ligand shared between dimeric partners</note>
    </ligand>
</feature>
<reference evidence="17" key="2">
    <citation type="submission" date="2020-02" db="EMBL/GenBank/DDBJ databases">
        <authorList>
            <person name="Gilchrist C.L.M."/>
            <person name="Chooi Y.-H."/>
        </authorList>
    </citation>
    <scope>NUCLEOTIDE SEQUENCE</scope>
    <source>
        <strain evidence="17">MST-FP2251</strain>
    </source>
</reference>
<feature type="binding site" description="in other chain" evidence="14">
    <location>
        <begin position="200"/>
        <end position="202"/>
    </location>
    <ligand>
        <name>substrate</name>
        <note>ligand shared between dimeric partners</note>
    </ligand>
</feature>
<sequence length="764" mass="83677">MTKGPKRRRIGILTSGGDAPGMNAAIRAIVRTAILNNCEPYAIHEGYEGLIQGDSMIHPLLWEDVRGWLPRGGTLIGSARCASFREHEGRLQAATNMVLFGIDALIVCGGDGSLTGADLFRSEWSDLLQELVATGTLSEEQVAPHQSLNIVGLLGSIDNDFSGTDATIGCYSALTRICEAIDDVFDTASSHRRAFVIEVMGRHCGWLALMAAIATGADWLFIPERPPRDGWEDDMCSIIMKNRNQGKRRTIVIIAEGAQDSELNHIASSTVKDILSQRLDLDTRVSVLGHIQRGGTPCFYDRWLATMQGIKAVKAVLDMTAETPSPVVTIRENKITLSGLSKTVAVTKEVSISMQDKDFPKAMQLRDPEFMEYHNAYRHLNAADYRKMLVAPEKQLRIAIIHVGSPAGGMNPATRTVIAYCLAKGHTPIAIHNGFPGLCRHHSDQPEGSVREVKMTDDWVNLGGSEIGTNCSLPSEDMETTAACFEKYRFDALFVIGGFEAFTAISQLRKAREQYRALRIPLILLPASMSNDVPGTEYSLGSDTSLNTLVGFCDVIRQSASSSRHCVFVVETQGSGHLATLAGLAVGAVTVYTPERGMDLQRIMGDVKFLRDQFSQDHGANQAGKIIIRNERTSRVYNTHVVAKIMQDEGNHRFSAQGVVPGHFQQGGKVSPIDRIRAFRMAIKCMEHLESFAGRSADEIMDDDHSVTVIGIKDSHICLSPFGGQHGVEATETDWQRQRPSNELWMELQDVVDALSGRGSMAVV</sequence>
<evidence type="ECO:0000256" key="10">
    <source>
        <dbReference type="ARBA" id="ARBA00022840"/>
    </source>
</evidence>
<comment type="function">
    <text evidence="14">Catalyzes the phosphorylation of D-fructose 6-phosphate to fructose 1,6-bisphosphate by ATP, the first committing step of glycolysis.</text>
</comment>
<evidence type="ECO:0000256" key="6">
    <source>
        <dbReference type="ARBA" id="ARBA00022679"/>
    </source>
</evidence>
<dbReference type="Proteomes" id="UP001194746">
    <property type="component" value="Unassembled WGS sequence"/>
</dbReference>
<dbReference type="GO" id="GO:0006002">
    <property type="term" value="P:fructose 6-phosphate metabolic process"/>
    <property type="evidence" value="ECO:0007669"/>
    <property type="project" value="InterPro"/>
</dbReference>
<dbReference type="GO" id="GO:0070095">
    <property type="term" value="F:fructose-6-phosphate binding"/>
    <property type="evidence" value="ECO:0007669"/>
    <property type="project" value="TreeGrafter"/>
</dbReference>
<gene>
    <name evidence="17" type="ORF">FE257_006608</name>
</gene>
<evidence type="ECO:0000256" key="9">
    <source>
        <dbReference type="ARBA" id="ARBA00022777"/>
    </source>
</evidence>
<dbReference type="GO" id="GO:0005739">
    <property type="term" value="C:mitochondrion"/>
    <property type="evidence" value="ECO:0007669"/>
    <property type="project" value="TreeGrafter"/>
</dbReference>
<feature type="region of interest" description="C-terminal regulatory PFK domain 2" evidence="14">
    <location>
        <begin position="397"/>
        <end position="764"/>
    </location>
</feature>
<evidence type="ECO:0000256" key="12">
    <source>
        <dbReference type="ARBA" id="ARBA00023152"/>
    </source>
</evidence>
<evidence type="ECO:0000256" key="11">
    <source>
        <dbReference type="ARBA" id="ARBA00022842"/>
    </source>
</evidence>
<dbReference type="FunFam" id="3.40.50.460:FF:000008">
    <property type="entry name" value="ATP-dependent 6-phosphofructokinase"/>
    <property type="match status" value="1"/>
</dbReference>
<feature type="active site" description="Proton acceptor" evidence="14">
    <location>
        <position position="158"/>
    </location>
</feature>
<dbReference type="GO" id="GO:0048029">
    <property type="term" value="F:monosaccharide binding"/>
    <property type="evidence" value="ECO:0007669"/>
    <property type="project" value="TreeGrafter"/>
</dbReference>
<organism evidence="17 18">
    <name type="scientific">Aspergillus nanangensis</name>
    <dbReference type="NCBI Taxonomy" id="2582783"/>
    <lineage>
        <taxon>Eukaryota</taxon>
        <taxon>Fungi</taxon>
        <taxon>Dikarya</taxon>
        <taxon>Ascomycota</taxon>
        <taxon>Pezizomycotina</taxon>
        <taxon>Eurotiomycetes</taxon>
        <taxon>Eurotiomycetidae</taxon>
        <taxon>Eurotiales</taxon>
        <taxon>Aspergillaceae</taxon>
        <taxon>Aspergillus</taxon>
        <taxon>Aspergillus subgen. Circumdati</taxon>
    </lineage>
</organism>
<comment type="caution">
    <text evidence="14">Lacks conserved residue(s) required for the propagation of feature annotation.</text>
</comment>
<evidence type="ECO:0000256" key="1">
    <source>
        <dbReference type="ARBA" id="ARBA00001946"/>
    </source>
</evidence>
<feature type="binding site" evidence="14">
    <location>
        <begin position="110"/>
        <end position="113"/>
    </location>
    <ligand>
        <name>ATP</name>
        <dbReference type="ChEBI" id="CHEBI:30616"/>
    </ligand>
</feature>
<feature type="binding site" description="in other chain" evidence="14">
    <location>
        <position position="256"/>
    </location>
    <ligand>
        <name>substrate</name>
        <note>ligand shared between dimeric partners</note>
    </ligand>
</feature>
<keyword evidence="5 14" id="KW-0021">Allosteric enzyme</keyword>
<comment type="subunit">
    <text evidence="14">Homotetramer.</text>
</comment>
<feature type="binding site" evidence="14">
    <location>
        <position position="111"/>
    </location>
    <ligand>
        <name>Mg(2+)</name>
        <dbReference type="ChEBI" id="CHEBI:18420"/>
        <note>catalytic</note>
    </ligand>
</feature>
<dbReference type="InterPro" id="IPR035966">
    <property type="entry name" value="PKF_sf"/>
</dbReference>
<comment type="similarity">
    <text evidence="15">Belongs to the phosphofructokinase type A (PFKA) family. ATP-dependent PFK group I subfamily. Eukaryotic two domain clade "E" sub-subfamily.</text>
</comment>
<evidence type="ECO:0000256" key="7">
    <source>
        <dbReference type="ARBA" id="ARBA00022723"/>
    </source>
</evidence>
<dbReference type="Pfam" id="PF00365">
    <property type="entry name" value="PFK"/>
    <property type="match status" value="2"/>
</dbReference>
<dbReference type="GO" id="GO:0030388">
    <property type="term" value="P:fructose 1,6-bisphosphate metabolic process"/>
    <property type="evidence" value="ECO:0007669"/>
    <property type="project" value="TreeGrafter"/>
</dbReference>
<evidence type="ECO:0000313" key="18">
    <source>
        <dbReference type="Proteomes" id="UP001194746"/>
    </source>
</evidence>
<dbReference type="GO" id="GO:0005945">
    <property type="term" value="C:6-phosphofructokinase complex"/>
    <property type="evidence" value="ECO:0007669"/>
    <property type="project" value="TreeGrafter"/>
</dbReference>
<name>A0AAD4H0H6_ASPNN</name>
<comment type="subcellular location">
    <subcellularLocation>
        <location evidence="2 14">Cytoplasm</location>
    </subcellularLocation>
</comment>
<evidence type="ECO:0000256" key="3">
    <source>
        <dbReference type="ARBA" id="ARBA00004679"/>
    </source>
</evidence>
<evidence type="ECO:0000256" key="13">
    <source>
        <dbReference type="ARBA" id="ARBA00048070"/>
    </source>
</evidence>
<dbReference type="FunFam" id="3.40.50.460:FF:000007">
    <property type="entry name" value="ATP-dependent 6-phosphofructokinase"/>
    <property type="match status" value="1"/>
</dbReference>
<reference evidence="17" key="1">
    <citation type="journal article" date="2019" name="Beilstein J. Org. Chem.">
        <title>Nanangenines: drimane sesquiterpenoids as the dominant metabolite cohort of a novel Australian fungus, Aspergillus nanangensis.</title>
        <authorList>
            <person name="Lacey H.J."/>
            <person name="Gilchrist C.L.M."/>
            <person name="Crombie A."/>
            <person name="Kalaitzis J.A."/>
            <person name="Vuong D."/>
            <person name="Rutledge P.J."/>
            <person name="Turner P."/>
            <person name="Pitt J.I."/>
            <person name="Lacey E."/>
            <person name="Chooi Y.H."/>
            <person name="Piggott A.M."/>
        </authorList>
    </citation>
    <scope>NUCLEOTIDE SEQUENCE</scope>
    <source>
        <strain evidence="17">MST-FP2251</strain>
    </source>
</reference>
<dbReference type="PRINTS" id="PR00476">
    <property type="entry name" value="PHFRCTKINASE"/>
</dbReference>
<dbReference type="EMBL" id="VCAU01000003">
    <property type="protein sequence ID" value="KAF9894718.1"/>
    <property type="molecule type" value="Genomic_DNA"/>
</dbReference>
<feature type="binding site" evidence="14">
    <location>
        <position position="284"/>
    </location>
    <ligand>
        <name>substrate</name>
        <note>ligand shared between dimeric partners</note>
    </ligand>
</feature>
<feature type="domain" description="Phosphofructokinase" evidence="16">
    <location>
        <begin position="397"/>
        <end position="689"/>
    </location>
</feature>
<feature type="region of interest" description="N-terminal catalytic PFK domain 1" evidence="14">
    <location>
        <begin position="1"/>
        <end position="382"/>
    </location>
</feature>
<keyword evidence="7 14" id="KW-0479">Metal-binding</keyword>
<dbReference type="HAMAP" id="MF_03184">
    <property type="entry name" value="Phosphofructokinase_I_E"/>
    <property type="match status" value="1"/>
</dbReference>
<feature type="domain" description="Phosphofructokinase" evidence="16">
    <location>
        <begin position="9"/>
        <end position="316"/>
    </location>
</feature>
<dbReference type="GO" id="GO:0061621">
    <property type="term" value="P:canonical glycolysis"/>
    <property type="evidence" value="ECO:0007669"/>
    <property type="project" value="TreeGrafter"/>
</dbReference>
<dbReference type="InterPro" id="IPR009161">
    <property type="entry name" value="6-Pfructokinase_euk"/>
</dbReference>
<feature type="binding site" description="in other chain" evidence="14">
    <location>
        <begin position="156"/>
        <end position="158"/>
    </location>
    <ligand>
        <name>substrate</name>
        <note>ligand shared between dimeric partners</note>
    </ligand>
</feature>
<dbReference type="GO" id="GO:0003872">
    <property type="term" value="F:6-phosphofructokinase activity"/>
    <property type="evidence" value="ECO:0007669"/>
    <property type="project" value="UniProtKB-UniRule"/>
</dbReference>
<keyword evidence="4 14" id="KW-0963">Cytoplasm</keyword>
<dbReference type="GO" id="GO:0016208">
    <property type="term" value="F:AMP binding"/>
    <property type="evidence" value="ECO:0007669"/>
    <property type="project" value="TreeGrafter"/>
</dbReference>
<comment type="cofactor">
    <cofactor evidence="1 14">
        <name>Mg(2+)</name>
        <dbReference type="ChEBI" id="CHEBI:18420"/>
    </cofactor>
</comment>
<dbReference type="GO" id="GO:0042802">
    <property type="term" value="F:identical protein binding"/>
    <property type="evidence" value="ECO:0007669"/>
    <property type="project" value="TreeGrafter"/>
</dbReference>
<keyword evidence="18" id="KW-1185">Reference proteome</keyword>
<accession>A0AAD4H0H6</accession>
<keyword evidence="10 14" id="KW-0067">ATP-binding</keyword>
<comment type="caution">
    <text evidence="17">The sequence shown here is derived from an EMBL/GenBank/DDBJ whole genome shotgun (WGS) entry which is preliminary data.</text>
</comment>
<dbReference type="GO" id="GO:0005524">
    <property type="term" value="F:ATP binding"/>
    <property type="evidence" value="ECO:0007669"/>
    <property type="project" value="UniProtKB-KW"/>
</dbReference>
<feature type="binding site" evidence="14">
    <location>
        <begin position="80"/>
        <end position="81"/>
    </location>
    <ligand>
        <name>ATP</name>
        <dbReference type="ChEBI" id="CHEBI:30616"/>
    </ligand>
</feature>
<keyword evidence="12 14" id="KW-0324">Glycolysis</keyword>
<dbReference type="GO" id="GO:0046872">
    <property type="term" value="F:metal ion binding"/>
    <property type="evidence" value="ECO:0007669"/>
    <property type="project" value="UniProtKB-KW"/>
</dbReference>
<keyword evidence="6 14" id="KW-0808">Transferase</keyword>